<dbReference type="InterPro" id="IPR005467">
    <property type="entry name" value="His_kinase_dom"/>
</dbReference>
<evidence type="ECO:0000256" key="2">
    <source>
        <dbReference type="SAM" id="Phobius"/>
    </source>
</evidence>
<keyword evidence="1" id="KW-0175">Coiled coil</keyword>
<dbReference type="InterPro" id="IPR036890">
    <property type="entry name" value="HATPase_C_sf"/>
</dbReference>
<sequence>MSSKTQTAAPSCNSLETGINWHPLELIPYFKRWPHGTARDLLYTFIWNSLIGCTLMSVGLMFSTPSNPWRYFYVNFVLTQTIGFTIHGLFELSGMLLGSMLTKLPTWLRYLYFMLIPVLGVFLGYAIGLAVLDMDAARRYIFSAQGIRALLVFSLGMSAILCALFVARDRQVRAEMALAEQTQKALDAERRALEAQLRMLQAQIEPHFLYNTLANAVGLIAPAPDKARLLLERLIDYLRTSLSASREAETRLDHELDTVRAYLDLMQVRMGQRLSYQVQCPPELGAIPIPPMLLQPLVENAIQHGLEPRIAGGSITLSVAQEDGTLQIEVADDGEGFNPAARPRAGGGVGLANLRERLATLYGTAGGITLADRQPSGVRATLRLPLDGSQGKRGPQP</sequence>
<accession>A0ABQ5YM92</accession>
<feature type="transmembrane region" description="Helical" evidence="2">
    <location>
        <begin position="71"/>
        <end position="90"/>
    </location>
</feature>
<feature type="transmembrane region" description="Helical" evidence="2">
    <location>
        <begin position="146"/>
        <end position="167"/>
    </location>
</feature>
<dbReference type="SMART" id="SM00387">
    <property type="entry name" value="HATPase_c"/>
    <property type="match status" value="1"/>
</dbReference>
<dbReference type="Proteomes" id="UP001156706">
    <property type="component" value="Unassembled WGS sequence"/>
</dbReference>
<keyword evidence="2" id="KW-0472">Membrane</keyword>
<organism evidence="4 5">
    <name type="scientific">Chitinimonas prasina</name>
    <dbReference type="NCBI Taxonomy" id="1434937"/>
    <lineage>
        <taxon>Bacteria</taxon>
        <taxon>Pseudomonadati</taxon>
        <taxon>Pseudomonadota</taxon>
        <taxon>Betaproteobacteria</taxon>
        <taxon>Neisseriales</taxon>
        <taxon>Chitinibacteraceae</taxon>
        <taxon>Chitinimonas</taxon>
    </lineage>
</organism>
<dbReference type="InterPro" id="IPR050640">
    <property type="entry name" value="Bact_2-comp_sensor_kinase"/>
</dbReference>
<proteinExistence type="predicted"/>
<feature type="domain" description="Histidine kinase" evidence="3">
    <location>
        <begin position="293"/>
        <end position="388"/>
    </location>
</feature>
<dbReference type="InterPro" id="IPR003594">
    <property type="entry name" value="HATPase_dom"/>
</dbReference>
<keyword evidence="5" id="KW-1185">Reference proteome</keyword>
<dbReference type="PROSITE" id="PS50109">
    <property type="entry name" value="HIS_KIN"/>
    <property type="match status" value="1"/>
</dbReference>
<reference evidence="5" key="1">
    <citation type="journal article" date="2019" name="Int. J. Syst. Evol. Microbiol.">
        <title>The Global Catalogue of Microorganisms (GCM) 10K type strain sequencing project: providing services to taxonomists for standard genome sequencing and annotation.</title>
        <authorList>
            <consortium name="The Broad Institute Genomics Platform"/>
            <consortium name="The Broad Institute Genome Sequencing Center for Infectious Disease"/>
            <person name="Wu L."/>
            <person name="Ma J."/>
        </authorList>
    </citation>
    <scope>NUCLEOTIDE SEQUENCE [LARGE SCALE GENOMIC DNA]</scope>
    <source>
        <strain evidence="5">NBRC 110044</strain>
    </source>
</reference>
<dbReference type="PANTHER" id="PTHR34220">
    <property type="entry name" value="SENSOR HISTIDINE KINASE YPDA"/>
    <property type="match status" value="1"/>
</dbReference>
<evidence type="ECO:0000313" key="5">
    <source>
        <dbReference type="Proteomes" id="UP001156706"/>
    </source>
</evidence>
<dbReference type="Pfam" id="PF02518">
    <property type="entry name" value="HATPase_c"/>
    <property type="match status" value="1"/>
</dbReference>
<evidence type="ECO:0000256" key="1">
    <source>
        <dbReference type="SAM" id="Coils"/>
    </source>
</evidence>
<feature type="transmembrane region" description="Helical" evidence="2">
    <location>
        <begin position="110"/>
        <end position="134"/>
    </location>
</feature>
<dbReference type="Pfam" id="PF06580">
    <property type="entry name" value="His_kinase"/>
    <property type="match status" value="1"/>
</dbReference>
<protein>
    <recommendedName>
        <fullName evidence="3">Histidine kinase domain-containing protein</fullName>
    </recommendedName>
</protein>
<dbReference type="EMBL" id="BSOG01000005">
    <property type="protein sequence ID" value="GLR14813.1"/>
    <property type="molecule type" value="Genomic_DNA"/>
</dbReference>
<dbReference type="InterPro" id="IPR010559">
    <property type="entry name" value="Sig_transdc_His_kin_internal"/>
</dbReference>
<feature type="coiled-coil region" evidence="1">
    <location>
        <begin position="176"/>
        <end position="203"/>
    </location>
</feature>
<dbReference type="Gene3D" id="3.30.565.10">
    <property type="entry name" value="Histidine kinase-like ATPase, C-terminal domain"/>
    <property type="match status" value="1"/>
</dbReference>
<gene>
    <name evidence="4" type="ORF">GCM10007907_36030</name>
</gene>
<evidence type="ECO:0000259" key="3">
    <source>
        <dbReference type="PROSITE" id="PS50109"/>
    </source>
</evidence>
<dbReference type="PANTHER" id="PTHR34220:SF9">
    <property type="entry name" value="SIGNAL TRANSDUCTION HISTIDINE KINASE INTERNAL REGION DOMAIN-CONTAINING PROTEIN"/>
    <property type="match status" value="1"/>
</dbReference>
<dbReference type="SUPFAM" id="SSF55874">
    <property type="entry name" value="ATPase domain of HSP90 chaperone/DNA topoisomerase II/histidine kinase"/>
    <property type="match status" value="1"/>
</dbReference>
<evidence type="ECO:0000313" key="4">
    <source>
        <dbReference type="EMBL" id="GLR14813.1"/>
    </source>
</evidence>
<name>A0ABQ5YM92_9NEIS</name>
<feature type="transmembrane region" description="Helical" evidence="2">
    <location>
        <begin position="41"/>
        <end position="62"/>
    </location>
</feature>
<comment type="caution">
    <text evidence="4">The sequence shown here is derived from an EMBL/GenBank/DDBJ whole genome shotgun (WGS) entry which is preliminary data.</text>
</comment>
<keyword evidence="2" id="KW-0812">Transmembrane</keyword>
<dbReference type="RefSeq" id="WP_284197880.1">
    <property type="nucleotide sequence ID" value="NZ_BSOG01000005.1"/>
</dbReference>
<keyword evidence="2" id="KW-1133">Transmembrane helix</keyword>